<dbReference type="OrthoDB" id="1808266at2"/>
<dbReference type="Proteomes" id="UP000016638">
    <property type="component" value="Unassembled WGS sequence"/>
</dbReference>
<keyword evidence="4" id="KW-1185">Reference proteome</keyword>
<feature type="domain" description="DUF7168" evidence="2">
    <location>
        <begin position="62"/>
        <end position="182"/>
    </location>
</feature>
<dbReference type="InterPro" id="IPR024498">
    <property type="entry name" value="DUF2786"/>
</dbReference>
<dbReference type="Pfam" id="PF23771">
    <property type="entry name" value="DUF7168"/>
    <property type="match status" value="1"/>
</dbReference>
<dbReference type="AlphaFoldDB" id="U2V202"/>
<evidence type="ECO:0000259" key="1">
    <source>
        <dbReference type="Pfam" id="PF10979"/>
    </source>
</evidence>
<evidence type="ECO:0000313" key="4">
    <source>
        <dbReference type="Proteomes" id="UP000016638"/>
    </source>
</evidence>
<evidence type="ECO:0000313" key="3">
    <source>
        <dbReference type="EMBL" id="ERL06711.1"/>
    </source>
</evidence>
<dbReference type="PATRIC" id="fig|1125712.3.peg.1919"/>
<name>U2V202_9ACTN</name>
<dbReference type="STRING" id="1125712.HMPREF1316_0495"/>
<dbReference type="eggNOG" id="ENOG502ZES3">
    <property type="taxonomic scope" value="Bacteria"/>
</dbReference>
<dbReference type="InterPro" id="IPR055592">
    <property type="entry name" value="DUF7168"/>
</dbReference>
<comment type="caution">
    <text evidence="3">The sequence shown here is derived from an EMBL/GenBank/DDBJ whole genome shotgun (WGS) entry which is preliminary data.</text>
</comment>
<dbReference type="Pfam" id="PF10979">
    <property type="entry name" value="DUF2786"/>
    <property type="match status" value="1"/>
</dbReference>
<proteinExistence type="predicted"/>
<feature type="domain" description="DUF2786" evidence="1">
    <location>
        <begin position="7"/>
        <end position="43"/>
    </location>
</feature>
<accession>U2V202</accession>
<evidence type="ECO:0000259" key="2">
    <source>
        <dbReference type="Pfam" id="PF23771"/>
    </source>
</evidence>
<protein>
    <submittedName>
        <fullName evidence="3">PF10979 family protein</fullName>
    </submittedName>
</protein>
<gene>
    <name evidence="3" type="ORF">HMPREF1316_0495</name>
</gene>
<dbReference type="EMBL" id="AWEZ01000062">
    <property type="protein sequence ID" value="ERL06711.1"/>
    <property type="molecule type" value="Genomic_DNA"/>
</dbReference>
<reference evidence="3 4" key="1">
    <citation type="submission" date="2013-08" db="EMBL/GenBank/DDBJ databases">
        <authorList>
            <person name="Durkin A.S."/>
            <person name="Haft D.R."/>
            <person name="McCorrison J."/>
            <person name="Torralba M."/>
            <person name="Gillis M."/>
            <person name="Haft D.H."/>
            <person name="Methe B."/>
            <person name="Sutton G."/>
            <person name="Nelson K.E."/>
        </authorList>
    </citation>
    <scope>NUCLEOTIDE SEQUENCE [LARGE SCALE GENOMIC DNA]</scope>
    <source>
        <strain evidence="3 4">F0195</strain>
    </source>
</reference>
<sequence>MTAREQAVGRVRKLLELGRGNSSAQEATAAVLAAQRLIVRYGIGDDELRDTNDDVRIVQMRTRPLSDFRTWRWPLAVLVARSFRCRFWQDEARRGARRLPAFVFYGYELDAQAAMLAYDRLYATGNRLARRRVRALAARASTTGAYNSYITGFLRGVTDELERQSRELMVVVPRSVSDRYEAEVEPCLRDARVRGLSCDMRMEGLIRRGIEDGRDAVRSRRLGSRPALDGHGEG</sequence>
<organism evidence="3 4">
    <name type="scientific">Olsenella profusa F0195</name>
    <dbReference type="NCBI Taxonomy" id="1125712"/>
    <lineage>
        <taxon>Bacteria</taxon>
        <taxon>Bacillati</taxon>
        <taxon>Actinomycetota</taxon>
        <taxon>Coriobacteriia</taxon>
        <taxon>Coriobacteriales</taxon>
        <taxon>Atopobiaceae</taxon>
        <taxon>Olsenella</taxon>
    </lineage>
</organism>
<dbReference type="RefSeq" id="WP_021726779.1">
    <property type="nucleotide sequence ID" value="NZ_AWEZ01000062.1"/>
</dbReference>